<comment type="caution">
    <text evidence="2">The sequence shown here is derived from an EMBL/GenBank/DDBJ whole genome shotgun (WGS) entry which is preliminary data.</text>
</comment>
<dbReference type="InterPro" id="IPR009003">
    <property type="entry name" value="Peptidase_S1_PA"/>
</dbReference>
<evidence type="ECO:0000313" key="2">
    <source>
        <dbReference type="EMBL" id="TYA14163.1"/>
    </source>
</evidence>
<reference evidence="2 3" key="1">
    <citation type="submission" date="2019-08" db="EMBL/GenBank/DDBJ databases">
        <title>Genome sequencing of Paenibacillus faecis DSM 23593(T).</title>
        <authorList>
            <person name="Kook J.-K."/>
            <person name="Park S.-N."/>
            <person name="Lim Y.K."/>
        </authorList>
    </citation>
    <scope>NUCLEOTIDE SEQUENCE [LARGE SCALE GENOMIC DNA]</scope>
    <source>
        <strain evidence="2 3">DSM 23593</strain>
    </source>
</reference>
<keyword evidence="3" id="KW-1185">Reference proteome</keyword>
<dbReference type="Gene3D" id="2.40.10.10">
    <property type="entry name" value="Trypsin-like serine proteases"/>
    <property type="match status" value="1"/>
</dbReference>
<dbReference type="SUPFAM" id="SSF50494">
    <property type="entry name" value="Trypsin-like serine proteases"/>
    <property type="match status" value="1"/>
</dbReference>
<evidence type="ECO:0000313" key="3">
    <source>
        <dbReference type="Proteomes" id="UP000325218"/>
    </source>
</evidence>
<keyword evidence="1" id="KW-0645">Protease</keyword>
<protein>
    <recommendedName>
        <fullName evidence="4">Trypsin-like peptidase domain-containing protein</fullName>
    </recommendedName>
</protein>
<accession>A0A5D0CWA9</accession>
<dbReference type="GO" id="GO:0008236">
    <property type="term" value="F:serine-type peptidase activity"/>
    <property type="evidence" value="ECO:0007669"/>
    <property type="project" value="UniProtKB-KW"/>
</dbReference>
<dbReference type="EMBL" id="VSDO01000001">
    <property type="protein sequence ID" value="TYA14163.1"/>
    <property type="molecule type" value="Genomic_DNA"/>
</dbReference>
<evidence type="ECO:0000256" key="1">
    <source>
        <dbReference type="ARBA" id="ARBA00022825"/>
    </source>
</evidence>
<dbReference type="InterPro" id="IPR043504">
    <property type="entry name" value="Peptidase_S1_PA_chymotrypsin"/>
</dbReference>
<evidence type="ECO:0008006" key="4">
    <source>
        <dbReference type="Google" id="ProtNLM"/>
    </source>
</evidence>
<sequence>MSSYRKAYLLKQRYAARMLKQLGVHGIGVGFKDPAKPRKGAAVIVYADAATSAAAGRKRGKAKSTRAVVLPAKLKSAVPVRIVRTGKFRKHGLDGLKFRRRIRPVIAGYSVGTPNVSGTAGLIISDKGCPKSRYILSNNHVLVNENTDRRSLTLQPGGADGGTLPRDQIGVMDRFVRLRKTKPNFLDAATSKPFRRSLLRPEYAVFGRVPGYVRTYKIGDKLKKVGRTTGVVTGTVESIHTDIQVDYGDYGGLGTITFKNQSVIRGKRPVSLSGDSGSVWLTRCGNLAAAVNFAGSDEGRLSIAYPVDWFMRVFGTRVASARKCQLNSPGRGSKQKFMCVQPLSGKIIKSLRPRKCRTVGKKTK</sequence>
<keyword evidence="1" id="KW-0720">Serine protease</keyword>
<dbReference type="OrthoDB" id="104542at2"/>
<name>A0A5D0CWA9_9BACL</name>
<dbReference type="AlphaFoldDB" id="A0A5D0CWA9"/>
<dbReference type="Proteomes" id="UP000325218">
    <property type="component" value="Unassembled WGS sequence"/>
</dbReference>
<proteinExistence type="predicted"/>
<keyword evidence="1" id="KW-0378">Hydrolase</keyword>
<gene>
    <name evidence="2" type="ORF">FRY98_00285</name>
</gene>
<organism evidence="2 3">
    <name type="scientific">Paenibacillus faecis</name>
    <dbReference type="NCBI Taxonomy" id="862114"/>
    <lineage>
        <taxon>Bacteria</taxon>
        <taxon>Bacillati</taxon>
        <taxon>Bacillota</taxon>
        <taxon>Bacilli</taxon>
        <taxon>Bacillales</taxon>
        <taxon>Paenibacillaceae</taxon>
        <taxon>Paenibacillus</taxon>
    </lineage>
</organism>
<dbReference type="RefSeq" id="WP_148449613.1">
    <property type="nucleotide sequence ID" value="NZ_VSDO01000001.1"/>
</dbReference>